<dbReference type="PANTHER" id="PTHR35021">
    <property type="match status" value="1"/>
</dbReference>
<feature type="region of interest" description="Disordered" evidence="1">
    <location>
        <begin position="37"/>
        <end position="70"/>
    </location>
</feature>
<dbReference type="Gramene" id="KJB46457">
    <property type="protein sequence ID" value="KJB46457"/>
    <property type="gene ID" value="B456_007G370000"/>
</dbReference>
<evidence type="ECO:0000313" key="2">
    <source>
        <dbReference type="EMBL" id="KJB46457.1"/>
    </source>
</evidence>
<evidence type="ECO:0000256" key="1">
    <source>
        <dbReference type="SAM" id="MobiDB-lite"/>
    </source>
</evidence>
<organism evidence="2 3">
    <name type="scientific">Gossypium raimondii</name>
    <name type="common">Peruvian cotton</name>
    <name type="synonym">Gossypium klotzschianum subsp. raimondii</name>
    <dbReference type="NCBI Taxonomy" id="29730"/>
    <lineage>
        <taxon>Eukaryota</taxon>
        <taxon>Viridiplantae</taxon>
        <taxon>Streptophyta</taxon>
        <taxon>Embryophyta</taxon>
        <taxon>Tracheophyta</taxon>
        <taxon>Spermatophyta</taxon>
        <taxon>Magnoliopsida</taxon>
        <taxon>eudicotyledons</taxon>
        <taxon>Gunneridae</taxon>
        <taxon>Pentapetalae</taxon>
        <taxon>rosids</taxon>
        <taxon>malvids</taxon>
        <taxon>Malvales</taxon>
        <taxon>Malvaceae</taxon>
        <taxon>Malvoideae</taxon>
        <taxon>Gossypium</taxon>
    </lineage>
</organism>
<dbReference type="Proteomes" id="UP000032304">
    <property type="component" value="Chromosome 7"/>
</dbReference>
<accession>A0A0D2PKA1</accession>
<reference evidence="2 3" key="1">
    <citation type="journal article" date="2012" name="Nature">
        <title>Repeated polyploidization of Gossypium genomes and the evolution of spinnable cotton fibres.</title>
        <authorList>
            <person name="Paterson A.H."/>
            <person name="Wendel J.F."/>
            <person name="Gundlach H."/>
            <person name="Guo H."/>
            <person name="Jenkins J."/>
            <person name="Jin D."/>
            <person name="Llewellyn D."/>
            <person name="Showmaker K.C."/>
            <person name="Shu S."/>
            <person name="Udall J."/>
            <person name="Yoo M.J."/>
            <person name="Byers R."/>
            <person name="Chen W."/>
            <person name="Doron-Faigenboim A."/>
            <person name="Duke M.V."/>
            <person name="Gong L."/>
            <person name="Grimwood J."/>
            <person name="Grover C."/>
            <person name="Grupp K."/>
            <person name="Hu G."/>
            <person name="Lee T.H."/>
            <person name="Li J."/>
            <person name="Lin L."/>
            <person name="Liu T."/>
            <person name="Marler B.S."/>
            <person name="Page J.T."/>
            <person name="Roberts A.W."/>
            <person name="Romanel E."/>
            <person name="Sanders W.S."/>
            <person name="Szadkowski E."/>
            <person name="Tan X."/>
            <person name="Tang H."/>
            <person name="Xu C."/>
            <person name="Wang J."/>
            <person name="Wang Z."/>
            <person name="Zhang D."/>
            <person name="Zhang L."/>
            <person name="Ashrafi H."/>
            <person name="Bedon F."/>
            <person name="Bowers J.E."/>
            <person name="Brubaker C.L."/>
            <person name="Chee P.W."/>
            <person name="Das S."/>
            <person name="Gingle A.R."/>
            <person name="Haigler C.H."/>
            <person name="Harker D."/>
            <person name="Hoffmann L.V."/>
            <person name="Hovav R."/>
            <person name="Jones D.C."/>
            <person name="Lemke C."/>
            <person name="Mansoor S."/>
            <person name="ur Rahman M."/>
            <person name="Rainville L.N."/>
            <person name="Rambani A."/>
            <person name="Reddy U.K."/>
            <person name="Rong J.K."/>
            <person name="Saranga Y."/>
            <person name="Scheffler B.E."/>
            <person name="Scheffler J.A."/>
            <person name="Stelly D.M."/>
            <person name="Triplett B.A."/>
            <person name="Van Deynze A."/>
            <person name="Vaslin M.F."/>
            <person name="Waghmare V.N."/>
            <person name="Walford S.A."/>
            <person name="Wright R.J."/>
            <person name="Zaki E.A."/>
            <person name="Zhang T."/>
            <person name="Dennis E.S."/>
            <person name="Mayer K.F."/>
            <person name="Peterson D.G."/>
            <person name="Rokhsar D.S."/>
            <person name="Wang X."/>
            <person name="Schmutz J."/>
        </authorList>
    </citation>
    <scope>NUCLEOTIDE SEQUENCE [LARGE SCALE GENOMIC DNA]</scope>
</reference>
<sequence length="253" mass="29070">MSDDYSFLNDEDLSIFKNVYDPISEVAKVRPLLSEEINPSMSSGSKKRNRDLDPGNSQEANGKVGKKQRRCPRTFYAGESSTSRLQECLKGKTVAGMAKVYKDRISRRIKNDKEADKDVIIRIVRNMMAINASHLLPRVFGSLEQITTQWPIRPDLQRMKQKIQEIEKDDSSTDEAKRRIFVEVEYELERIDQERLKDSTKAGNLDAVFTDFNMGTLQKELSSACLWLMSKKLQQLIILLVLMKIKISIMEVC</sequence>
<protein>
    <submittedName>
        <fullName evidence="2">Uncharacterized protein</fullName>
    </submittedName>
</protein>
<keyword evidence="3" id="KW-1185">Reference proteome</keyword>
<gene>
    <name evidence="2" type="ORF">B456_007G370000</name>
</gene>
<evidence type="ECO:0000313" key="3">
    <source>
        <dbReference type="Proteomes" id="UP000032304"/>
    </source>
</evidence>
<dbReference type="PANTHER" id="PTHR35021:SF8">
    <property type="entry name" value="FIBER PROTEIN FB17"/>
    <property type="match status" value="1"/>
</dbReference>
<proteinExistence type="predicted"/>
<dbReference type="AlphaFoldDB" id="A0A0D2PKA1"/>
<dbReference type="EMBL" id="CM001746">
    <property type="protein sequence ID" value="KJB46457.1"/>
    <property type="molecule type" value="Genomic_DNA"/>
</dbReference>
<name>A0A0D2PKA1_GOSRA</name>